<dbReference type="AlphaFoldDB" id="A0AAI9EF08"/>
<keyword evidence="2" id="KW-1185">Reference proteome</keyword>
<evidence type="ECO:0000313" key="1">
    <source>
        <dbReference type="EMBL" id="CAK4033700.1"/>
    </source>
</evidence>
<dbReference type="Gene3D" id="1.10.1520.10">
    <property type="entry name" value="Ribonuclease III domain"/>
    <property type="match status" value="1"/>
</dbReference>
<proteinExistence type="predicted"/>
<dbReference type="SUPFAM" id="SSF69065">
    <property type="entry name" value="RNase III domain-like"/>
    <property type="match status" value="1"/>
</dbReference>
<dbReference type="GO" id="GO:0004525">
    <property type="term" value="F:ribonuclease III activity"/>
    <property type="evidence" value="ECO:0007669"/>
    <property type="project" value="InterPro"/>
</dbReference>
<name>A0AAI9EF08_9PEZI</name>
<evidence type="ECO:0000313" key="2">
    <source>
        <dbReference type="Proteomes" id="UP001296104"/>
    </source>
</evidence>
<organism evidence="1 2">
    <name type="scientific">Lecanosticta acicola</name>
    <dbReference type="NCBI Taxonomy" id="111012"/>
    <lineage>
        <taxon>Eukaryota</taxon>
        <taxon>Fungi</taxon>
        <taxon>Dikarya</taxon>
        <taxon>Ascomycota</taxon>
        <taxon>Pezizomycotina</taxon>
        <taxon>Dothideomycetes</taxon>
        <taxon>Dothideomycetidae</taxon>
        <taxon>Mycosphaerellales</taxon>
        <taxon>Mycosphaerellaceae</taxon>
        <taxon>Lecanosticta</taxon>
    </lineage>
</organism>
<protein>
    <submittedName>
        <fullName evidence="1">Uncharacterized protein</fullName>
    </submittedName>
</protein>
<accession>A0AAI9EF08</accession>
<dbReference type="GO" id="GO:0006396">
    <property type="term" value="P:RNA processing"/>
    <property type="evidence" value="ECO:0007669"/>
    <property type="project" value="InterPro"/>
</dbReference>
<reference evidence="1" key="1">
    <citation type="submission" date="2023-11" db="EMBL/GenBank/DDBJ databases">
        <authorList>
            <person name="Alioto T."/>
            <person name="Alioto T."/>
            <person name="Gomez Garrido J."/>
        </authorList>
    </citation>
    <scope>NUCLEOTIDE SEQUENCE</scope>
</reference>
<comment type="caution">
    <text evidence="1">The sequence shown here is derived from an EMBL/GenBank/DDBJ whole genome shotgun (WGS) entry which is preliminary data.</text>
</comment>
<dbReference type="InterPro" id="IPR036389">
    <property type="entry name" value="RNase_III_sf"/>
</dbReference>
<dbReference type="Proteomes" id="UP001296104">
    <property type="component" value="Unassembled WGS sequence"/>
</dbReference>
<gene>
    <name evidence="1" type="ORF">LECACI_7A008858</name>
</gene>
<sequence>MAYSSQVSGPVPGDDISVYVNGTTLSFSDGHSYTFIKKPHLLAEALRLKEEIPRGADPTQFPIFNNWLAKVGDKEMEAICRKQMYENEQFQERLWQRNYAYGMGMNSYLAWQADSNGVSKLITKEGLPGTEWEEKNEKKLTEHERATTVEALIGAVEMDSRNEVETMEVMRRLGVWWPCTEKEEELIWAHLQQMRDLGVIPRR</sequence>
<dbReference type="EMBL" id="CAVMBE010000091">
    <property type="protein sequence ID" value="CAK4033700.1"/>
    <property type="molecule type" value="Genomic_DNA"/>
</dbReference>